<dbReference type="PANTHER" id="PTHR13182">
    <property type="entry name" value="ZINC FINGER PROTEIN 622"/>
    <property type="match status" value="1"/>
</dbReference>
<evidence type="ECO:0000256" key="7">
    <source>
        <dbReference type="ARBA" id="ARBA00022833"/>
    </source>
</evidence>
<keyword evidence="2" id="KW-0963">Cytoplasm</keyword>
<dbReference type="GeneID" id="100203371"/>
<reference evidence="11" key="1">
    <citation type="submission" date="2025-08" db="UniProtKB">
        <authorList>
            <consortium name="RefSeq"/>
        </authorList>
    </citation>
    <scope>IDENTIFICATION</scope>
</reference>
<dbReference type="Pfam" id="PF12756">
    <property type="entry name" value="zf-C2H2_2"/>
    <property type="match status" value="1"/>
</dbReference>
<dbReference type="Pfam" id="PF12171">
    <property type="entry name" value="zf-C2H2_jaz"/>
    <property type="match status" value="1"/>
</dbReference>
<evidence type="ECO:0000256" key="4">
    <source>
        <dbReference type="ARBA" id="ARBA00022723"/>
    </source>
</evidence>
<dbReference type="SMART" id="SM00355">
    <property type="entry name" value="ZnF_C2H2"/>
    <property type="match status" value="4"/>
</dbReference>
<evidence type="ECO:0000256" key="2">
    <source>
        <dbReference type="ARBA" id="ARBA00022490"/>
    </source>
</evidence>
<dbReference type="InterPro" id="IPR040025">
    <property type="entry name" value="Znf622/Rei1/Reh1"/>
</dbReference>
<feature type="domain" description="C2H2-type" evidence="9">
    <location>
        <begin position="71"/>
        <end position="93"/>
    </location>
</feature>
<dbReference type="InterPro" id="IPR022755">
    <property type="entry name" value="Znf_C2H2_jaz"/>
</dbReference>
<dbReference type="SUPFAM" id="SSF57667">
    <property type="entry name" value="beta-beta-alpha zinc fingers"/>
    <property type="match status" value="2"/>
</dbReference>
<evidence type="ECO:0000313" key="10">
    <source>
        <dbReference type="Proteomes" id="UP001652625"/>
    </source>
</evidence>
<keyword evidence="6" id="KW-0863">Zinc-finger</keyword>
<evidence type="ECO:0000256" key="1">
    <source>
        <dbReference type="ARBA" id="ARBA00004496"/>
    </source>
</evidence>
<keyword evidence="4" id="KW-0479">Metal-binding</keyword>
<dbReference type="SMART" id="SM00451">
    <property type="entry name" value="ZnF_U1"/>
    <property type="match status" value="2"/>
</dbReference>
<evidence type="ECO:0000259" key="9">
    <source>
        <dbReference type="PROSITE" id="PS00028"/>
    </source>
</evidence>
<evidence type="ECO:0000256" key="8">
    <source>
        <dbReference type="ARBA" id="ARBA00034126"/>
    </source>
</evidence>
<keyword evidence="5" id="KW-0677">Repeat</keyword>
<evidence type="ECO:0000256" key="3">
    <source>
        <dbReference type="ARBA" id="ARBA00022517"/>
    </source>
</evidence>
<dbReference type="InterPro" id="IPR041661">
    <property type="entry name" value="ZN622/Rei1/Reh1_Znf-C2H2"/>
</dbReference>
<evidence type="ECO:0000256" key="6">
    <source>
        <dbReference type="ARBA" id="ARBA00022771"/>
    </source>
</evidence>
<dbReference type="InterPro" id="IPR013087">
    <property type="entry name" value="Znf_C2H2_type"/>
</dbReference>
<keyword evidence="3" id="KW-0690">Ribosome biogenesis</keyword>
<evidence type="ECO:0000313" key="11">
    <source>
        <dbReference type="RefSeq" id="XP_065666236.1"/>
    </source>
</evidence>
<evidence type="ECO:0000256" key="5">
    <source>
        <dbReference type="ARBA" id="ARBA00022737"/>
    </source>
</evidence>
<accession>A0ABM4CWD0</accession>
<protein>
    <submittedName>
        <fullName evidence="11">Cytoplasmic 60S subunit biogenesis factor ZNF622</fullName>
    </submittedName>
</protein>
<dbReference type="PANTHER" id="PTHR13182:SF8">
    <property type="entry name" value="CYTOPLASMIC 60S SUBUNIT BIOGENESIS FACTOR ZNF622"/>
    <property type="match status" value="1"/>
</dbReference>
<sequence>MSSFTCLSCSVKFISADLQRMHYKTEWHRYNLKRKVAELPPVTEEEFSIKAELQIKKKESKIQERSVSTYCKLCNKSFSSLNSFQNHVQSKKHQDLLNKNTSTGTEQHYTDFVKVNEKVVNKSSNVQVSLVDEFDDDSEDWEDMSSGDEVDNNDVEEINCPESEAIPPTSCLFCNHQSTNIENNLQHMVKSHSFFIPDLEYVTNIEALLIYLGAKVGDGKICLLCNTHSKQFQTIKACRDHMTDKGHCMINCESNAMLEFADFYDFSSTYPSSENVDVDMELLESDTSLSVDPETLELLLPSGARAGHRALKKYYNQSVVERLEQPKRSHAMILGLANHYRTLDIQNGTLAVAVRRKLVAKKIENRNRLNFNMAVGVRANKLQTHFRKQVMYAG</sequence>
<proteinExistence type="inferred from homology"/>
<name>A0ABM4CWD0_HYDVU</name>
<dbReference type="RefSeq" id="XP_065666236.1">
    <property type="nucleotide sequence ID" value="XM_065810164.1"/>
</dbReference>
<dbReference type="Proteomes" id="UP001652625">
    <property type="component" value="Chromosome 11"/>
</dbReference>
<keyword evidence="10" id="KW-1185">Reference proteome</keyword>
<dbReference type="InterPro" id="IPR036236">
    <property type="entry name" value="Znf_C2H2_sf"/>
</dbReference>
<feature type="domain" description="C2H2-type" evidence="9">
    <location>
        <begin position="6"/>
        <end position="28"/>
    </location>
</feature>
<dbReference type="PROSITE" id="PS00028">
    <property type="entry name" value="ZINC_FINGER_C2H2_1"/>
    <property type="match status" value="2"/>
</dbReference>
<dbReference type="Gene3D" id="3.30.160.60">
    <property type="entry name" value="Classic Zinc Finger"/>
    <property type="match status" value="1"/>
</dbReference>
<organism evidence="10 11">
    <name type="scientific">Hydra vulgaris</name>
    <name type="common">Hydra</name>
    <name type="synonym">Hydra attenuata</name>
    <dbReference type="NCBI Taxonomy" id="6087"/>
    <lineage>
        <taxon>Eukaryota</taxon>
        <taxon>Metazoa</taxon>
        <taxon>Cnidaria</taxon>
        <taxon>Hydrozoa</taxon>
        <taxon>Hydroidolina</taxon>
        <taxon>Anthoathecata</taxon>
        <taxon>Aplanulata</taxon>
        <taxon>Hydridae</taxon>
        <taxon>Hydra</taxon>
    </lineage>
</organism>
<dbReference type="InterPro" id="IPR003604">
    <property type="entry name" value="Matrin/U1-like-C_Znf_C2H2"/>
</dbReference>
<keyword evidence="7" id="KW-0862">Zinc</keyword>
<gene>
    <name evidence="11" type="primary">LOC100203371</name>
</gene>
<comment type="subcellular location">
    <subcellularLocation>
        <location evidence="1">Cytoplasm</location>
    </subcellularLocation>
</comment>
<comment type="similarity">
    <text evidence="8">Belongs to the REI1 family.</text>
</comment>